<name>A0A409WQJ2_9AGAR</name>
<keyword evidence="3" id="KW-1185">Reference proteome</keyword>
<dbReference type="InParanoid" id="A0A409WQJ2"/>
<dbReference type="EMBL" id="NHYE01004930">
    <property type="protein sequence ID" value="PPQ80751.1"/>
    <property type="molecule type" value="Genomic_DNA"/>
</dbReference>
<feature type="compositionally biased region" description="Basic and acidic residues" evidence="1">
    <location>
        <begin position="148"/>
        <end position="157"/>
    </location>
</feature>
<dbReference type="Proteomes" id="UP000284706">
    <property type="component" value="Unassembled WGS sequence"/>
</dbReference>
<comment type="caution">
    <text evidence="2">The sequence shown here is derived from an EMBL/GenBank/DDBJ whole genome shotgun (WGS) entry which is preliminary data.</text>
</comment>
<sequence>MTPSLQEFEMNWAALYGYSLPLPSDNVTRIWTSKKNVQAHPYIASETGQNSPTYAFKHKEFCEQTSFQEIRTMSRSNIQFRGQRRGRSLEPPTPPGPRTPSPDGPTLVTRSLHANRTIKKGKVSDKHTQKPHARDRSHQPAKSTSTEPRSRPTERPGRASTAQATLEVLTSRLEDALHTIEIIAHPDLAQLGVDPTRQVLTRCHKPLVLKASSREAILHTEAEGELKKLTTSSHTGEKTYAQATAYTKSSHIGLQRQSKTRPRASRHHFSRNVDFVRLIVDFRDKCGKRPRPFRLRDYLNQQIHSLDVKFEAAKFSAAGNLILTIASPKARHLQTELEFLCLVRVNIAHVLELKEDDNWSSIRIYPDKPWHRVVINRISLKDARKAAKTSDADEITKVMWDELKNCNPHLPRLLVSIPLDRSFRLLVREQDDLSKRETVSICIAFDDVKIALKMVQDGAFVFGKHRKVSWYRSRSWR</sequence>
<feature type="region of interest" description="Disordered" evidence="1">
    <location>
        <begin position="72"/>
        <end position="163"/>
    </location>
</feature>
<gene>
    <name evidence="2" type="ORF">CVT26_006968</name>
</gene>
<evidence type="ECO:0000313" key="3">
    <source>
        <dbReference type="Proteomes" id="UP000284706"/>
    </source>
</evidence>
<feature type="compositionally biased region" description="Pro residues" evidence="1">
    <location>
        <begin position="91"/>
        <end position="103"/>
    </location>
</feature>
<feature type="compositionally biased region" description="Basic and acidic residues" evidence="1">
    <location>
        <begin position="122"/>
        <end position="138"/>
    </location>
</feature>
<dbReference type="OrthoDB" id="3060724at2759"/>
<evidence type="ECO:0000313" key="2">
    <source>
        <dbReference type="EMBL" id="PPQ80751.1"/>
    </source>
</evidence>
<dbReference type="AlphaFoldDB" id="A0A409WQJ2"/>
<organism evidence="2 3">
    <name type="scientific">Gymnopilus dilepis</name>
    <dbReference type="NCBI Taxonomy" id="231916"/>
    <lineage>
        <taxon>Eukaryota</taxon>
        <taxon>Fungi</taxon>
        <taxon>Dikarya</taxon>
        <taxon>Basidiomycota</taxon>
        <taxon>Agaricomycotina</taxon>
        <taxon>Agaricomycetes</taxon>
        <taxon>Agaricomycetidae</taxon>
        <taxon>Agaricales</taxon>
        <taxon>Agaricineae</taxon>
        <taxon>Hymenogastraceae</taxon>
        <taxon>Gymnopilus</taxon>
    </lineage>
</organism>
<reference evidence="2 3" key="1">
    <citation type="journal article" date="2018" name="Evol. Lett.">
        <title>Horizontal gene cluster transfer increased hallucinogenic mushroom diversity.</title>
        <authorList>
            <person name="Reynolds H.T."/>
            <person name="Vijayakumar V."/>
            <person name="Gluck-Thaler E."/>
            <person name="Korotkin H.B."/>
            <person name="Matheny P.B."/>
            <person name="Slot J.C."/>
        </authorList>
    </citation>
    <scope>NUCLEOTIDE SEQUENCE [LARGE SCALE GENOMIC DNA]</scope>
    <source>
        <strain evidence="2 3">SRW20</strain>
    </source>
</reference>
<protein>
    <submittedName>
        <fullName evidence="2">Uncharacterized protein</fullName>
    </submittedName>
</protein>
<evidence type="ECO:0000256" key="1">
    <source>
        <dbReference type="SAM" id="MobiDB-lite"/>
    </source>
</evidence>
<proteinExistence type="predicted"/>
<accession>A0A409WQJ2</accession>